<comment type="subcellular location">
    <subcellularLocation>
        <location evidence="10">Cytoplasm</location>
    </subcellularLocation>
</comment>
<feature type="domain" description="Phosphofructokinase" evidence="11">
    <location>
        <begin position="777"/>
        <end position="998"/>
    </location>
</feature>
<feature type="domain" description="Phosphofructokinase" evidence="11">
    <location>
        <begin position="164"/>
        <end position="428"/>
    </location>
</feature>
<protein>
    <recommendedName>
        <fullName evidence="10">Probable ATP-dependent 6-phosphofructokinase</fullName>
        <shortName evidence="10">ATP-PFK</shortName>
        <shortName evidence="10">Phosphofructokinase</shortName>
        <ecNumber evidence="10">2.7.1.11</ecNumber>
    </recommendedName>
    <alternativeName>
        <fullName evidence="10">Phosphohexokinase</fullName>
    </alternativeName>
</protein>
<evidence type="ECO:0000256" key="10">
    <source>
        <dbReference type="HAMAP-Rule" id="MF_03185"/>
    </source>
</evidence>
<dbReference type="KEGG" id="bmic:BMR1_02g02830"/>
<organism evidence="12 13">
    <name type="scientific">Babesia microti (strain RI)</name>
    <dbReference type="NCBI Taxonomy" id="1133968"/>
    <lineage>
        <taxon>Eukaryota</taxon>
        <taxon>Sar</taxon>
        <taxon>Alveolata</taxon>
        <taxon>Apicomplexa</taxon>
        <taxon>Aconoidasida</taxon>
        <taxon>Piroplasmida</taxon>
        <taxon>Babesiidae</taxon>
        <taxon>Babesia</taxon>
    </lineage>
</organism>
<evidence type="ECO:0000256" key="2">
    <source>
        <dbReference type="ARBA" id="ARBA00003138"/>
    </source>
</evidence>
<feature type="binding site" evidence="10">
    <location>
        <begin position="265"/>
        <end position="268"/>
    </location>
    <ligand>
        <name>ATP</name>
        <dbReference type="ChEBI" id="CHEBI:30616"/>
    </ligand>
</feature>
<keyword evidence="3 10" id="KW-0963">Cytoplasm</keyword>
<dbReference type="InterPro" id="IPR011183">
    <property type="entry name" value="PfpB_PPi_PFK"/>
</dbReference>
<gene>
    <name evidence="12" type="ORF">BMR1_02g02830</name>
</gene>
<dbReference type="EMBL" id="FO082872">
    <property type="protein sequence ID" value="SJK86047.1"/>
    <property type="molecule type" value="Genomic_DNA"/>
</dbReference>
<accession>A0A1R4AAN6</accession>
<feature type="binding site" evidence="10">
    <location>
        <position position="266"/>
    </location>
    <ligand>
        <name>Mg(2+)</name>
        <dbReference type="ChEBI" id="CHEBI:18420"/>
        <note>catalytic</note>
    </ligand>
</feature>
<keyword evidence="10" id="KW-0067">ATP-binding</keyword>
<dbReference type="Gene3D" id="3.40.50.460">
    <property type="entry name" value="Phosphofructokinase domain"/>
    <property type="match status" value="2"/>
</dbReference>
<comment type="catalytic activity">
    <reaction evidence="9">
        <text>beta-D-fructose 6-phosphate + diphosphate = beta-D-fructose 1,6-bisphosphate + phosphate + H(+)</text>
        <dbReference type="Rhea" id="RHEA:13613"/>
        <dbReference type="ChEBI" id="CHEBI:15378"/>
        <dbReference type="ChEBI" id="CHEBI:32966"/>
        <dbReference type="ChEBI" id="CHEBI:33019"/>
        <dbReference type="ChEBI" id="CHEBI:43474"/>
        <dbReference type="ChEBI" id="CHEBI:57634"/>
        <dbReference type="EC" id="2.7.1.90"/>
    </reaction>
</comment>
<evidence type="ECO:0000256" key="7">
    <source>
        <dbReference type="ARBA" id="ARBA00022842"/>
    </source>
</evidence>
<dbReference type="PANTHER" id="PTHR43650:SF1">
    <property type="entry name" value="PYROPHOSPHATE--FRUCTOSE 6-PHOSPHATE 1-PHOSPHOTRANSFERASE SUBUNIT BETA 2"/>
    <property type="match status" value="1"/>
</dbReference>
<dbReference type="Pfam" id="PF00365">
    <property type="entry name" value="PFK"/>
    <property type="match status" value="2"/>
</dbReference>
<dbReference type="InterPro" id="IPR035966">
    <property type="entry name" value="PKF_sf"/>
</dbReference>
<feature type="binding site" evidence="10">
    <location>
        <begin position="505"/>
        <end position="508"/>
    </location>
    <ligand>
        <name>substrate</name>
    </ligand>
</feature>
<dbReference type="GeneID" id="24424348"/>
<reference evidence="12 13" key="3">
    <citation type="journal article" date="2016" name="Sci. Rep.">
        <title>Genome-wide diversity and gene expression profiling of Babesia microti isolates identify polymorphic genes that mediate host-pathogen interactions.</title>
        <authorList>
            <person name="Silva J.C."/>
            <person name="Cornillot E."/>
            <person name="McCracken C."/>
            <person name="Usmani-Brown S."/>
            <person name="Dwivedi A."/>
            <person name="Ifeonu O.O."/>
            <person name="Crabtree J."/>
            <person name="Gotia H.T."/>
            <person name="Virji A.Z."/>
            <person name="Reynes C."/>
            <person name="Colinge J."/>
            <person name="Kumar V."/>
            <person name="Lawres L."/>
            <person name="Pazzi J.E."/>
            <person name="Pablo J.V."/>
            <person name="Hung C."/>
            <person name="Brancato J."/>
            <person name="Kumari P."/>
            <person name="Orvis J."/>
            <person name="Tretina K."/>
            <person name="Chibucos M."/>
            <person name="Ott S."/>
            <person name="Sadzewicz L."/>
            <person name="Sengamalay N."/>
            <person name="Shetty A.C."/>
            <person name="Su Q."/>
            <person name="Tallon L."/>
            <person name="Fraser C.M."/>
            <person name="Frutos R."/>
            <person name="Molina D.M."/>
            <person name="Krause P.J."/>
            <person name="Ben Mamoun C."/>
        </authorList>
    </citation>
    <scope>NUCLEOTIDE SEQUENCE [LARGE SCALE GENOMIC DNA]</scope>
    <source>
        <strain evidence="12 13">RI</strain>
    </source>
</reference>
<keyword evidence="7 10" id="KW-0460">Magnesium</keyword>
<proteinExistence type="inferred from homology"/>
<comment type="pathway">
    <text evidence="10">Carbohydrate degradation; glycolysis; D-glyceraldehyde 3-phosphate and glycerone phosphate from D-glucose: step 3/4.</text>
</comment>
<comment type="function">
    <text evidence="2">Catalyzes the phosphorylation of D-fructose 6-phosphate, the first committing step of glycolysis. Uses inorganic phosphate (PPi) as phosphoryl donor instead of ATP like common ATP-dependent phosphofructokinases (ATP-PFKs), which renders the reaction reversible, and can thus function both in glycolysis and gluconeogenesis. Consistently, PPi-PFK can replace the enzymes of both the forward (ATP-PFK) and reverse (fructose-bisphosphatase (FBPase)) reactions.</text>
</comment>
<feature type="active site" description="Proton acceptor" evidence="10">
    <location>
        <position position="296"/>
    </location>
</feature>
<evidence type="ECO:0000256" key="8">
    <source>
        <dbReference type="ARBA" id="ARBA00023152"/>
    </source>
</evidence>
<comment type="function">
    <text evidence="10">Catalyzes the phosphorylation of D-fructose 6-phosphate to fructose 1,6-bisphosphate by ATP, the first committing step of glycolysis.</text>
</comment>
<keyword evidence="13" id="KW-1185">Reference proteome</keyword>
<keyword evidence="6 10" id="KW-0418">Kinase</keyword>
<comment type="similarity">
    <text evidence="10">Belongs to the phosphofructokinase type A (PFKA) family. PPi-dependent PFK group II subfamily. Clade 'Long' sub-subfamily.</text>
</comment>
<evidence type="ECO:0000313" key="12">
    <source>
        <dbReference type="EMBL" id="SJK86047.1"/>
    </source>
</evidence>
<dbReference type="OrthoDB" id="537915at2759"/>
<dbReference type="GO" id="GO:0046872">
    <property type="term" value="F:metal ion binding"/>
    <property type="evidence" value="ECO:0007669"/>
    <property type="project" value="UniProtKB-KW"/>
</dbReference>
<dbReference type="VEuPathDB" id="PiroplasmaDB:BMR1_02g02830"/>
<feature type="binding site" evidence="10">
    <location>
        <begin position="236"/>
        <end position="237"/>
    </location>
    <ligand>
        <name>ATP</name>
        <dbReference type="ChEBI" id="CHEBI:30616"/>
    </ligand>
</feature>
<keyword evidence="5 10" id="KW-0479">Metal-binding</keyword>
<evidence type="ECO:0000256" key="9">
    <source>
        <dbReference type="ARBA" id="ARBA00048072"/>
    </source>
</evidence>
<comment type="caution">
    <text evidence="10">Lacks conserved residue(s) required for the propagation of feature annotation.</text>
</comment>
<keyword evidence="10" id="KW-0547">Nucleotide-binding</keyword>
<dbReference type="InterPro" id="IPR000023">
    <property type="entry name" value="Phosphofructokinase_dom"/>
</dbReference>
<evidence type="ECO:0000256" key="1">
    <source>
        <dbReference type="ARBA" id="ARBA00001946"/>
    </source>
</evidence>
<keyword evidence="4 10" id="KW-0808">Transferase</keyword>
<dbReference type="GO" id="GO:0006002">
    <property type="term" value="P:fructose 6-phosphate metabolic process"/>
    <property type="evidence" value="ECO:0007669"/>
    <property type="project" value="InterPro"/>
</dbReference>
<evidence type="ECO:0000313" key="13">
    <source>
        <dbReference type="Proteomes" id="UP000002899"/>
    </source>
</evidence>
<feature type="binding site" evidence="10">
    <location>
        <position position="402"/>
    </location>
    <ligand>
        <name>substrate</name>
    </ligand>
</feature>
<feature type="binding site" evidence="10">
    <location>
        <begin position="294"/>
        <end position="296"/>
    </location>
    <ligand>
        <name>substrate</name>
    </ligand>
</feature>
<reference evidence="12 13" key="1">
    <citation type="journal article" date="2012" name="Nucleic Acids Res.">
        <title>Sequencing of the smallest Apicomplexan genome from the human pathogen Babesia microti.</title>
        <authorList>
            <person name="Cornillot E."/>
            <person name="Hadj-Kaddour K."/>
            <person name="Dassouli A."/>
            <person name="Noel B."/>
            <person name="Ranwez V."/>
            <person name="Vacherie B."/>
            <person name="Augagneur Y."/>
            <person name="Bres V."/>
            <person name="Duclos A."/>
            <person name="Randazzo S."/>
            <person name="Carcy B."/>
            <person name="Debierre-Grockiego F."/>
            <person name="Delbecq S."/>
            <person name="Moubri-Menage K."/>
            <person name="Shams-Eldin H."/>
            <person name="Usmani-Brown S."/>
            <person name="Bringaud F."/>
            <person name="Wincker P."/>
            <person name="Vivares C.P."/>
            <person name="Schwarz R.T."/>
            <person name="Schetters T.P."/>
            <person name="Krause P.J."/>
            <person name="Gorenflot A."/>
            <person name="Berry V."/>
            <person name="Barbe V."/>
            <person name="Ben Mamoun C."/>
        </authorList>
    </citation>
    <scope>NUCLEOTIDE SEQUENCE [LARGE SCALE GENOMIC DNA]</scope>
    <source>
        <strain evidence="12 13">RI</strain>
    </source>
</reference>
<evidence type="ECO:0000256" key="3">
    <source>
        <dbReference type="ARBA" id="ARBA00022490"/>
    </source>
</evidence>
<dbReference type="Proteomes" id="UP000002899">
    <property type="component" value="Chromosome II"/>
</dbReference>
<evidence type="ECO:0000256" key="6">
    <source>
        <dbReference type="ARBA" id="ARBA00022777"/>
    </source>
</evidence>
<dbReference type="PRINTS" id="PR00476">
    <property type="entry name" value="PHFRCTKINASE"/>
</dbReference>
<dbReference type="NCBIfam" id="NF005482">
    <property type="entry name" value="PRK07085.1"/>
    <property type="match status" value="1"/>
</dbReference>
<comment type="catalytic activity">
    <reaction evidence="10">
        <text>beta-D-fructose 6-phosphate + ATP = beta-D-fructose 1,6-bisphosphate + ADP + H(+)</text>
        <dbReference type="Rhea" id="RHEA:16109"/>
        <dbReference type="ChEBI" id="CHEBI:15378"/>
        <dbReference type="ChEBI" id="CHEBI:30616"/>
        <dbReference type="ChEBI" id="CHEBI:32966"/>
        <dbReference type="ChEBI" id="CHEBI:57634"/>
        <dbReference type="ChEBI" id="CHEBI:456216"/>
        <dbReference type="EC" id="2.7.1.11"/>
    </reaction>
</comment>
<feature type="binding site" evidence="10">
    <location>
        <begin position="341"/>
        <end position="343"/>
    </location>
    <ligand>
        <name>substrate</name>
    </ligand>
</feature>
<comment type="subunit">
    <text evidence="10">Tetramer of two alpha (regulatory) and two beta (catalytic) chains.</text>
</comment>
<dbReference type="HAMAP" id="MF_01980">
    <property type="entry name" value="Phosphofructokinase_II_Long"/>
    <property type="match status" value="1"/>
</dbReference>
<dbReference type="GO" id="GO:0005829">
    <property type="term" value="C:cytosol"/>
    <property type="evidence" value="ECO:0007669"/>
    <property type="project" value="TreeGrafter"/>
</dbReference>
<feature type="site" description="Important for substrate specificity; cannot use PPi as phosphoryl donor" evidence="10">
    <location>
        <position position="267"/>
    </location>
</feature>
<dbReference type="NCBIfam" id="TIGR02477">
    <property type="entry name" value="PFKA_PPi"/>
    <property type="match status" value="1"/>
</dbReference>
<dbReference type="GO" id="GO:0003872">
    <property type="term" value="F:6-phosphofructokinase activity"/>
    <property type="evidence" value="ECO:0007669"/>
    <property type="project" value="UniProtKB-UniRule"/>
</dbReference>
<feature type="binding site" evidence="10">
    <location>
        <position position="172"/>
    </location>
    <ligand>
        <name>ATP</name>
        <dbReference type="ChEBI" id="CHEBI:30616"/>
    </ligand>
</feature>
<comment type="cofactor">
    <cofactor evidence="1 10">
        <name>Mg(2+)</name>
        <dbReference type="ChEBI" id="CHEBI:18420"/>
    </cofactor>
</comment>
<dbReference type="PANTHER" id="PTHR43650">
    <property type="entry name" value="PYROPHOSPHATE--FRUCTOSE 6-PHOSPHATE 1-PHOSPHOTRANSFERASE"/>
    <property type="match status" value="1"/>
</dbReference>
<dbReference type="GO" id="GO:0047334">
    <property type="term" value="F:diphosphate-fructose-6-phosphate 1-phosphotransferase activity"/>
    <property type="evidence" value="ECO:0007669"/>
    <property type="project" value="UniProtKB-EC"/>
</dbReference>
<name>A0A1R4AAN6_BABMR</name>
<evidence type="ECO:0000259" key="11">
    <source>
        <dbReference type="Pfam" id="PF00365"/>
    </source>
</evidence>
<evidence type="ECO:0000256" key="4">
    <source>
        <dbReference type="ARBA" id="ARBA00022679"/>
    </source>
</evidence>
<reference evidence="12 13" key="2">
    <citation type="journal article" date="2013" name="PLoS ONE">
        <title>Whole genome mapping and re-organization of the nuclear and mitochondrial genomes of Babesia microti isolates.</title>
        <authorList>
            <person name="Cornillot E."/>
            <person name="Dassouli A."/>
            <person name="Garg A."/>
            <person name="Pachikara N."/>
            <person name="Randazzo S."/>
            <person name="Depoix D."/>
            <person name="Carcy B."/>
            <person name="Delbecq S."/>
            <person name="Frutos R."/>
            <person name="Silva J.C."/>
            <person name="Sutton R."/>
            <person name="Krause P.J."/>
            <person name="Mamoun C.B."/>
        </authorList>
    </citation>
    <scope>NUCLEOTIDE SEQUENCE [LARGE SCALE GENOMIC DNA]</scope>
    <source>
        <strain evidence="12 13">RI</strain>
    </source>
</reference>
<sequence>MASKEEKKPKGLRRVMSVYSRDNQHWLNSVDENKYENYDRSSNLMVDTNMLRRKETLLLSTEPATILPGVKAICKGDLGLKLSDEWLYRNSSTMQINRRNVDLDLPPLLKGKCHVLKEYDSTGECENPDELKEIGKVLSNIIDKKMVLVEPFAVDIPGEMRRIKIGLILSGGPAPGGHCVISGAFDYLKIRNPDSKLIGFIGGIDGFLNNKYEDISSEKIDNYRNMGGFDMLWSGRGRIKNDKDLETAAKIATDLELDGLIIIGGDGSNSNAALLANYFEKLPRKICVVGVPKTIDGDVKSENIEQSFGFDTASRTYSELIGNLCVDATSTRYTWHFVRVMGRSASHLALECAMQTHPNILLVGEEIQENGTSLEEIVHQITDLMIQRMKLGKNFGVILISEGLIEFIPEVKILIQELNEIVNRGQEFDVNLLNKSRKTWEFLPYMIQEQLLLDREASGYIMVAKIATERLLLMLVESYIASEKTDDLKRLNSLKLQFMPHYFGYEGRCAVPSDFDATYCYSLGYNASLLISHDRNGYMSVIRNLAKHYEEWVPMGLPFVSIMHMVDAPAGSDLPKFPAIKRVLVDLNSKMFKAISKARITWALSENYRSPGPLQLKLSNLNATCLEKFSDVPNSIKQTTSLTFDSSSLSNKLVHVSDNLDYMSERKDDVNELISQQRCFSLLNDLDLVCKESTNGTCYSPLQNMRLNYKPNIPPLCKNPNLTMTRNISNGNTIPTDTYTYRQILLNYPHLTSKTSFEIYNVSAIDTPNNSLPKASKVGIVCLSKQYPGIMNVIWGVRERLKNCELYAFQGTAGLINGVYSIIKDEDLKLFRNQGGLGIIYRSRFKSIYPLSDRIAAANTCIKLGLHSLVIMGDSGAISQATLFAEYLLSNNIDINIIGVPVTGSNCLASFGCDNNPIEACVGFDTNAKLYAGLVGNVLTDAASIPKYWHFVKILGRLPSLEVLEVALQTHPNVVIIAEEYGAANKTLFDVVRDIADAVCQRAEIGKNFGTVLIPDHLIFHLPSMKTLIDELRSLYEKIDPGDNLVNHISKLSSWNKALFESFPEYIRKVLYTFDPSEILLENMEIEILLANMVKEELNLRKKKGLYKGNYLSVTHYFGYQGRCSLPTNFDSNLGFAYGHIAGVAVESNVTGVCVGIQGLCTQKVEQWEMFAVPFVRLLRISPDRPEIFSLNDHPRKGELPLVLCSMVNLSGKSFRALKEARGRWVYEDLFCNPGPIQYGEYKVSHNLLLQLEHAEYWNMLALATKLTDKLKKTYRFGVSEDFLRHVLASLSSLLLVANNPGKLISILDDI</sequence>
<keyword evidence="8 10" id="KW-0324">Glycolysis</keyword>
<dbReference type="EC" id="2.7.1.11" evidence="10"/>
<dbReference type="Gene3D" id="1.10.10.480">
    <property type="entry name" value="Phosphofructokinase, domain 3"/>
    <property type="match status" value="2"/>
</dbReference>
<dbReference type="GO" id="GO:0009749">
    <property type="term" value="P:response to glucose"/>
    <property type="evidence" value="ECO:0007669"/>
    <property type="project" value="TreeGrafter"/>
</dbReference>
<dbReference type="RefSeq" id="XP_021338244.1">
    <property type="nucleotide sequence ID" value="XM_021481622.1"/>
</dbReference>
<dbReference type="Gene3D" id="3.40.50.450">
    <property type="match status" value="2"/>
</dbReference>
<dbReference type="UniPathway" id="UPA00109">
    <property type="reaction ID" value="UER00182"/>
</dbReference>
<dbReference type="SUPFAM" id="SSF53784">
    <property type="entry name" value="Phosphofructokinase"/>
    <property type="match status" value="2"/>
</dbReference>
<dbReference type="GO" id="GO:0005524">
    <property type="term" value="F:ATP binding"/>
    <property type="evidence" value="ECO:0007669"/>
    <property type="project" value="UniProtKB-KW"/>
</dbReference>
<evidence type="ECO:0000256" key="5">
    <source>
        <dbReference type="ARBA" id="ARBA00022723"/>
    </source>
</evidence>
<dbReference type="InterPro" id="IPR022953">
    <property type="entry name" value="ATP_PFK"/>
</dbReference>